<accession>A0A803LVX9</accession>
<dbReference type="AlphaFoldDB" id="A0A803LVX9"/>
<organism evidence="2 3">
    <name type="scientific">Chenopodium quinoa</name>
    <name type="common">Quinoa</name>
    <dbReference type="NCBI Taxonomy" id="63459"/>
    <lineage>
        <taxon>Eukaryota</taxon>
        <taxon>Viridiplantae</taxon>
        <taxon>Streptophyta</taxon>
        <taxon>Embryophyta</taxon>
        <taxon>Tracheophyta</taxon>
        <taxon>Spermatophyta</taxon>
        <taxon>Magnoliopsida</taxon>
        <taxon>eudicotyledons</taxon>
        <taxon>Gunneridae</taxon>
        <taxon>Pentapetalae</taxon>
        <taxon>Caryophyllales</taxon>
        <taxon>Chenopodiaceae</taxon>
        <taxon>Chenopodioideae</taxon>
        <taxon>Atripliceae</taxon>
        <taxon>Chenopodium</taxon>
    </lineage>
</organism>
<dbReference type="EnsemblPlants" id="AUR62019630-RA">
    <property type="protein sequence ID" value="AUR62019630-RA:cds"/>
    <property type="gene ID" value="AUR62019630"/>
</dbReference>
<feature type="compositionally biased region" description="Low complexity" evidence="1">
    <location>
        <begin position="298"/>
        <end position="315"/>
    </location>
</feature>
<dbReference type="Proteomes" id="UP000596660">
    <property type="component" value="Unplaced"/>
</dbReference>
<feature type="compositionally biased region" description="Acidic residues" evidence="1">
    <location>
        <begin position="22"/>
        <end position="31"/>
    </location>
</feature>
<reference evidence="2" key="2">
    <citation type="submission" date="2021-03" db="UniProtKB">
        <authorList>
            <consortium name="EnsemblPlants"/>
        </authorList>
    </citation>
    <scope>IDENTIFICATION</scope>
</reference>
<protein>
    <submittedName>
        <fullName evidence="2">Uncharacterized protein</fullName>
    </submittedName>
</protein>
<dbReference type="PANTHER" id="PTHR34835">
    <property type="entry name" value="OS07G0283600 PROTEIN-RELATED"/>
    <property type="match status" value="1"/>
</dbReference>
<feature type="region of interest" description="Disordered" evidence="1">
    <location>
        <begin position="1"/>
        <end position="31"/>
    </location>
</feature>
<evidence type="ECO:0000256" key="1">
    <source>
        <dbReference type="SAM" id="MobiDB-lite"/>
    </source>
</evidence>
<feature type="compositionally biased region" description="Basic and acidic residues" evidence="1">
    <location>
        <begin position="1"/>
        <end position="12"/>
    </location>
</feature>
<reference evidence="2" key="1">
    <citation type="journal article" date="2017" name="Nature">
        <title>The genome of Chenopodium quinoa.</title>
        <authorList>
            <person name="Jarvis D.E."/>
            <person name="Ho Y.S."/>
            <person name="Lightfoot D.J."/>
            <person name="Schmoeckel S.M."/>
            <person name="Li B."/>
            <person name="Borm T.J.A."/>
            <person name="Ohyanagi H."/>
            <person name="Mineta K."/>
            <person name="Michell C.T."/>
            <person name="Saber N."/>
            <person name="Kharbatia N.M."/>
            <person name="Rupper R.R."/>
            <person name="Sharp A.R."/>
            <person name="Dally N."/>
            <person name="Boughton B.A."/>
            <person name="Woo Y.H."/>
            <person name="Gao G."/>
            <person name="Schijlen E.G.W.M."/>
            <person name="Guo X."/>
            <person name="Momin A.A."/>
            <person name="Negrao S."/>
            <person name="Al-Babili S."/>
            <person name="Gehring C."/>
            <person name="Roessner U."/>
            <person name="Jung C."/>
            <person name="Murphy K."/>
            <person name="Arold S.T."/>
            <person name="Gojobori T."/>
            <person name="van der Linden C.G."/>
            <person name="van Loo E.N."/>
            <person name="Jellen E.N."/>
            <person name="Maughan P.J."/>
            <person name="Tester M."/>
        </authorList>
    </citation>
    <scope>NUCLEOTIDE SEQUENCE [LARGE SCALE GENOMIC DNA]</scope>
    <source>
        <strain evidence="2">cv. PI 614886</strain>
    </source>
</reference>
<proteinExistence type="predicted"/>
<sequence>MERRQGRTYEVCKRKKHKQEEAMQDIDYYGDDSMSEFDYDFRPKSDSESDNSKSVGGQVKEASKVIATFYEHKKAMSNVNCAIETLGRVVVTFNKTKRGTVTKIGFGKLLYASEKSLPRHLSYWISTRLDVKNKMLVAVDGQQIRLNAIQVHWVLGLPKGNKALPIKVVDKALKDHLYDKYITPMGRNTTGIYRSTLVQVVEAPLVDEGEFKKVFVMLVLNILCSTTCHRVIKKQMRLFVLADKAEKYDWCTVVLDELLHALGSFSKRFYAKGWAPCLGGCTYFLSNDSSRSYDVGGESESTSSSESTRSSEPSRPYVPFSSPISCSPLQVVFPLNYNVPSGSVPVAGAFACVVEPSGGRSNPSTFHPYLRGGLHCLTCCVCGCVLLVMHNWQLRANLLADAPRSPFPHALPLREFSWLDDISDVHRFDHYVERNSTLVDTSGCSSNSISVNACQPWYVDEVVPLGDSTFYLDDKADGLVFAP</sequence>
<evidence type="ECO:0000313" key="3">
    <source>
        <dbReference type="Proteomes" id="UP000596660"/>
    </source>
</evidence>
<keyword evidence="3" id="KW-1185">Reference proteome</keyword>
<feature type="region of interest" description="Disordered" evidence="1">
    <location>
        <begin position="295"/>
        <end position="316"/>
    </location>
</feature>
<evidence type="ECO:0000313" key="2">
    <source>
        <dbReference type="EnsemblPlants" id="AUR62019630-RA:cds"/>
    </source>
</evidence>
<dbReference type="Gramene" id="AUR62019630-RA">
    <property type="protein sequence ID" value="AUR62019630-RA:cds"/>
    <property type="gene ID" value="AUR62019630"/>
</dbReference>
<name>A0A803LVX9_CHEQI</name>
<dbReference type="PANTHER" id="PTHR34835:SF34">
    <property type="entry name" value="OS08G0555500 PROTEIN"/>
    <property type="match status" value="1"/>
</dbReference>